<gene>
    <name evidence="3" type="ORF">MAR_016034</name>
</gene>
<feature type="region of interest" description="Disordered" evidence="2">
    <location>
        <begin position="1"/>
        <end position="129"/>
    </location>
</feature>
<feature type="compositionally biased region" description="Basic and acidic residues" evidence="2">
    <location>
        <begin position="174"/>
        <end position="197"/>
    </location>
</feature>
<accession>A0ABY7FIQ1</accession>
<dbReference type="InterPro" id="IPR052769">
    <property type="entry name" value="TPR_domain_protein"/>
</dbReference>
<reference evidence="3" key="1">
    <citation type="submission" date="2022-11" db="EMBL/GenBank/DDBJ databases">
        <title>Centuries of genome instability and evolution in soft-shell clam transmissible cancer (bioRxiv).</title>
        <authorList>
            <person name="Hart S.F.M."/>
            <person name="Yonemitsu M.A."/>
            <person name="Giersch R.M."/>
            <person name="Beal B.F."/>
            <person name="Arriagada G."/>
            <person name="Davis B.W."/>
            <person name="Ostrander E.A."/>
            <person name="Goff S.P."/>
            <person name="Metzger M.J."/>
        </authorList>
    </citation>
    <scope>NUCLEOTIDE SEQUENCE</scope>
    <source>
        <strain evidence="3">MELC-2E11</strain>
        <tissue evidence="3">Siphon/mantle</tissue>
    </source>
</reference>
<feature type="repeat" description="TPR" evidence="1">
    <location>
        <begin position="268"/>
        <end position="301"/>
    </location>
</feature>
<feature type="repeat" description="TPR" evidence="1">
    <location>
        <begin position="195"/>
        <end position="228"/>
    </location>
</feature>
<evidence type="ECO:0000256" key="2">
    <source>
        <dbReference type="SAM" id="MobiDB-lite"/>
    </source>
</evidence>
<feature type="compositionally biased region" description="Basic and acidic residues" evidence="2">
    <location>
        <begin position="1"/>
        <end position="18"/>
    </location>
</feature>
<evidence type="ECO:0000256" key="1">
    <source>
        <dbReference type="PROSITE-ProRule" id="PRU00339"/>
    </source>
</evidence>
<name>A0ABY7FIQ1_MYAAR</name>
<dbReference type="InterPro" id="IPR019734">
    <property type="entry name" value="TPR_rpt"/>
</dbReference>
<dbReference type="Pfam" id="PF00515">
    <property type="entry name" value="TPR_1"/>
    <property type="match status" value="1"/>
</dbReference>
<feature type="compositionally biased region" description="Acidic residues" evidence="2">
    <location>
        <begin position="153"/>
        <end position="171"/>
    </location>
</feature>
<evidence type="ECO:0000313" key="4">
    <source>
        <dbReference type="Proteomes" id="UP001164746"/>
    </source>
</evidence>
<dbReference type="Proteomes" id="UP001164746">
    <property type="component" value="Chromosome 12"/>
</dbReference>
<evidence type="ECO:0000313" key="3">
    <source>
        <dbReference type="EMBL" id="WAR22060.1"/>
    </source>
</evidence>
<feature type="compositionally biased region" description="Basic and acidic residues" evidence="2">
    <location>
        <begin position="34"/>
        <end position="51"/>
    </location>
</feature>
<organism evidence="3 4">
    <name type="scientific">Mya arenaria</name>
    <name type="common">Soft-shell clam</name>
    <dbReference type="NCBI Taxonomy" id="6604"/>
    <lineage>
        <taxon>Eukaryota</taxon>
        <taxon>Metazoa</taxon>
        <taxon>Spiralia</taxon>
        <taxon>Lophotrochozoa</taxon>
        <taxon>Mollusca</taxon>
        <taxon>Bivalvia</taxon>
        <taxon>Autobranchia</taxon>
        <taxon>Heteroconchia</taxon>
        <taxon>Euheterodonta</taxon>
        <taxon>Imparidentia</taxon>
        <taxon>Neoheterodontei</taxon>
        <taxon>Myida</taxon>
        <taxon>Myoidea</taxon>
        <taxon>Myidae</taxon>
        <taxon>Mya</taxon>
    </lineage>
</organism>
<proteinExistence type="predicted"/>
<dbReference type="PROSITE" id="PS50293">
    <property type="entry name" value="TPR_REGION"/>
    <property type="match status" value="1"/>
</dbReference>
<feature type="compositionally biased region" description="Polar residues" evidence="2">
    <location>
        <begin position="68"/>
        <end position="120"/>
    </location>
</feature>
<protein>
    <submittedName>
        <fullName evidence="3">TTC1-like protein</fullName>
    </submittedName>
</protein>
<dbReference type="SMART" id="SM00028">
    <property type="entry name" value="TPR"/>
    <property type="match status" value="3"/>
</dbReference>
<keyword evidence="4" id="KW-1185">Reference proteome</keyword>
<dbReference type="Gene3D" id="1.25.40.10">
    <property type="entry name" value="Tetratricopeptide repeat domain"/>
    <property type="match status" value="1"/>
</dbReference>
<dbReference type="SUPFAM" id="SSF48452">
    <property type="entry name" value="TPR-like"/>
    <property type="match status" value="1"/>
</dbReference>
<feature type="region of interest" description="Disordered" evidence="2">
    <location>
        <begin position="144"/>
        <end position="203"/>
    </location>
</feature>
<sequence>MEEKSEHRQYQPLHERLNLDSTLGEEAQSGSKDNLGEEHLSEKGCDIRVHDANINNSIDLQETDQENNSDSKPSASNTDNVLYKHSFNSDSSSDPGKNVDNNTCTEHINHTTSSESNSRIVNEDSAEGAEGFKEAYEDIVEQALAGESRDSDESCSDDEYESAEEGEDQPGDTESLRQMEDNLTDEQKQERKEESQVLKDNGNQLFRDGSYKSALRVYSRALRVCPIKFAKDRAILYSNRAACKMKLEMYDECIRDCTKAVDLHPQYLKAFMRRAEMYEKTEKLDEALADYQKILELDPSQHSARAACVIKERNEKLKDEMMGKLKDLGNLVLKPFGLSTNNFKLNQDPNTGGYSVNFVQNADQPQ</sequence>
<dbReference type="PANTHER" id="PTHR46014">
    <property type="entry name" value="TETRATRICOPEPTIDE REPEAT PROTEIN 1"/>
    <property type="match status" value="1"/>
</dbReference>
<keyword evidence="1" id="KW-0802">TPR repeat</keyword>
<dbReference type="InterPro" id="IPR011990">
    <property type="entry name" value="TPR-like_helical_dom_sf"/>
</dbReference>
<dbReference type="EMBL" id="CP111023">
    <property type="protein sequence ID" value="WAR22060.1"/>
    <property type="molecule type" value="Genomic_DNA"/>
</dbReference>
<dbReference type="PANTHER" id="PTHR46014:SF1">
    <property type="entry name" value="TETRATRICOPEPTIDE REPEAT PROTEIN 1"/>
    <property type="match status" value="1"/>
</dbReference>
<dbReference type="PROSITE" id="PS50005">
    <property type="entry name" value="TPR"/>
    <property type="match status" value="2"/>
</dbReference>